<feature type="transmembrane region" description="Helical" evidence="17">
    <location>
        <begin position="883"/>
        <end position="904"/>
    </location>
</feature>
<feature type="transmembrane region" description="Helical" evidence="17">
    <location>
        <begin position="107"/>
        <end position="124"/>
    </location>
</feature>
<keyword evidence="20" id="KW-1185">Reference proteome</keyword>
<reference evidence="19" key="2">
    <citation type="submission" date="2021-01" db="EMBL/GenBank/DDBJ databases">
        <authorList>
            <person name="Schikora-Tamarit M.A."/>
        </authorList>
    </citation>
    <scope>NUCLEOTIDE SEQUENCE</scope>
    <source>
        <strain evidence="19">CBS6341</strain>
    </source>
</reference>
<comment type="catalytic activity">
    <reaction evidence="15 17">
        <text>Ca(2+)(in) + ATP + H2O = Ca(2+)(out) + ADP + phosphate + H(+)</text>
        <dbReference type="Rhea" id="RHEA:18105"/>
        <dbReference type="ChEBI" id="CHEBI:15377"/>
        <dbReference type="ChEBI" id="CHEBI:15378"/>
        <dbReference type="ChEBI" id="CHEBI:29108"/>
        <dbReference type="ChEBI" id="CHEBI:30616"/>
        <dbReference type="ChEBI" id="CHEBI:43474"/>
        <dbReference type="ChEBI" id="CHEBI:456216"/>
        <dbReference type="EC" id="7.2.2.10"/>
    </reaction>
</comment>
<evidence type="ECO:0000313" key="20">
    <source>
        <dbReference type="Proteomes" id="UP000769528"/>
    </source>
</evidence>
<evidence type="ECO:0000256" key="1">
    <source>
        <dbReference type="ARBA" id="ARBA00004128"/>
    </source>
</evidence>
<dbReference type="Pfam" id="PF00122">
    <property type="entry name" value="E1-E2_ATPase"/>
    <property type="match status" value="1"/>
</dbReference>
<dbReference type="InterPro" id="IPR023214">
    <property type="entry name" value="HAD_sf"/>
</dbReference>
<dbReference type="SFLD" id="SFLDG00002">
    <property type="entry name" value="C1.7:_P-type_atpase_like"/>
    <property type="match status" value="1"/>
</dbReference>
<dbReference type="Pfam" id="PF00689">
    <property type="entry name" value="Cation_ATPase_C"/>
    <property type="match status" value="1"/>
</dbReference>
<keyword evidence="2 17" id="KW-0813">Transport</keyword>
<keyword evidence="9 17" id="KW-0067">ATP-binding</keyword>
<dbReference type="SUPFAM" id="SSF81653">
    <property type="entry name" value="Calcium ATPase, transduction domain A"/>
    <property type="match status" value="1"/>
</dbReference>
<dbReference type="PANTHER" id="PTHR24093:SF369">
    <property type="entry name" value="CALCIUM-TRANSPORTING ATPASE"/>
    <property type="match status" value="1"/>
</dbReference>
<feature type="transmembrane region" description="Helical" evidence="17">
    <location>
        <begin position="1080"/>
        <end position="1101"/>
    </location>
</feature>
<keyword evidence="6" id="KW-0479">Metal-binding</keyword>
<dbReference type="Proteomes" id="UP000769528">
    <property type="component" value="Unassembled WGS sequence"/>
</dbReference>
<protein>
    <recommendedName>
        <fullName evidence="17">Calcium-transporting ATPase</fullName>
        <ecNumber evidence="17">7.2.2.10</ecNumber>
    </recommendedName>
</protein>
<dbReference type="PROSITE" id="PS00154">
    <property type="entry name" value="ATPASE_E1_E2"/>
    <property type="match status" value="1"/>
</dbReference>
<gene>
    <name evidence="19" type="ORF">WICMUC_000348</name>
</gene>
<keyword evidence="12 17" id="KW-1133">Transmembrane helix</keyword>
<comment type="subcellular location">
    <subcellularLocation>
        <location evidence="17">Membrane</location>
        <topology evidence="17">Multi-pass membrane protein</topology>
    </subcellularLocation>
    <subcellularLocation>
        <location evidence="1">Vacuole membrane</location>
        <topology evidence="1">Multi-pass membrane protein</topology>
    </subcellularLocation>
</comment>
<evidence type="ECO:0000256" key="17">
    <source>
        <dbReference type="RuleBase" id="RU361146"/>
    </source>
</evidence>
<evidence type="ECO:0000256" key="7">
    <source>
        <dbReference type="ARBA" id="ARBA00022741"/>
    </source>
</evidence>
<dbReference type="GO" id="GO:0005388">
    <property type="term" value="F:P-type calcium transporter activity"/>
    <property type="evidence" value="ECO:0007669"/>
    <property type="project" value="UniProtKB-EC"/>
</dbReference>
<evidence type="ECO:0000256" key="11">
    <source>
        <dbReference type="ARBA" id="ARBA00022967"/>
    </source>
</evidence>
<keyword evidence="8 17" id="KW-0106">Calcium</keyword>
<dbReference type="InterPro" id="IPR001757">
    <property type="entry name" value="P_typ_ATPase"/>
</dbReference>
<dbReference type="GO" id="GO:0046872">
    <property type="term" value="F:metal ion binding"/>
    <property type="evidence" value="ECO:0007669"/>
    <property type="project" value="UniProtKB-KW"/>
</dbReference>
<dbReference type="AlphaFoldDB" id="A0A9P8PXM9"/>
<dbReference type="EMBL" id="JAEUBF010000117">
    <property type="protein sequence ID" value="KAH3680417.1"/>
    <property type="molecule type" value="Genomic_DNA"/>
</dbReference>
<feature type="domain" description="Cation-transporting P-type ATPase N-terminal" evidence="18">
    <location>
        <begin position="47"/>
        <end position="123"/>
    </location>
</feature>
<keyword evidence="7 17" id="KW-0547">Nucleotide-binding</keyword>
<dbReference type="InterPro" id="IPR036412">
    <property type="entry name" value="HAD-like_sf"/>
</dbReference>
<evidence type="ECO:0000256" key="6">
    <source>
        <dbReference type="ARBA" id="ARBA00022723"/>
    </source>
</evidence>
<dbReference type="Gene3D" id="3.40.1110.10">
    <property type="entry name" value="Calcium-transporting ATPase, cytoplasmic domain N"/>
    <property type="match status" value="1"/>
</dbReference>
<proteinExistence type="inferred from homology"/>
<evidence type="ECO:0000313" key="19">
    <source>
        <dbReference type="EMBL" id="KAH3680417.1"/>
    </source>
</evidence>
<dbReference type="Gene3D" id="2.70.150.10">
    <property type="entry name" value="Calcium-transporting ATPase, cytoplasmic transduction domain A"/>
    <property type="match status" value="1"/>
</dbReference>
<evidence type="ECO:0000256" key="13">
    <source>
        <dbReference type="ARBA" id="ARBA00023065"/>
    </source>
</evidence>
<dbReference type="PRINTS" id="PR00119">
    <property type="entry name" value="CATATPASE"/>
</dbReference>
<feature type="transmembrane region" description="Helical" evidence="17">
    <location>
        <begin position="144"/>
        <end position="163"/>
    </location>
</feature>
<dbReference type="InterPro" id="IPR059000">
    <property type="entry name" value="ATPase_P-type_domA"/>
</dbReference>
<dbReference type="CDD" id="cd02081">
    <property type="entry name" value="P-type_ATPase_Ca_PMCA-like"/>
    <property type="match status" value="1"/>
</dbReference>
<comment type="caution">
    <text evidence="19">The sequence shown here is derived from an EMBL/GenBank/DDBJ whole genome shotgun (WGS) entry which is preliminary data.</text>
</comment>
<dbReference type="PANTHER" id="PTHR24093">
    <property type="entry name" value="CATION TRANSPORTING ATPASE"/>
    <property type="match status" value="1"/>
</dbReference>
<dbReference type="GO" id="GO:0005524">
    <property type="term" value="F:ATP binding"/>
    <property type="evidence" value="ECO:0007669"/>
    <property type="project" value="UniProtKB-KW"/>
</dbReference>
<evidence type="ECO:0000256" key="10">
    <source>
        <dbReference type="ARBA" id="ARBA00022842"/>
    </source>
</evidence>
<dbReference type="GO" id="GO:0005886">
    <property type="term" value="C:plasma membrane"/>
    <property type="evidence" value="ECO:0007669"/>
    <property type="project" value="TreeGrafter"/>
</dbReference>
<evidence type="ECO:0000256" key="2">
    <source>
        <dbReference type="ARBA" id="ARBA00022448"/>
    </source>
</evidence>
<dbReference type="InterPro" id="IPR004014">
    <property type="entry name" value="ATPase_P-typ_cation-transptr_N"/>
</dbReference>
<comment type="function">
    <text evidence="17">Catalyzes the hydrolysis of ATP coupled with the transport of calcium.</text>
</comment>
<dbReference type="Pfam" id="PF13246">
    <property type="entry name" value="Cation_ATPase"/>
    <property type="match status" value="1"/>
</dbReference>
<dbReference type="FunFam" id="3.40.50.1000:FF:000018">
    <property type="entry name" value="Calcium-transporting ATPase"/>
    <property type="match status" value="1"/>
</dbReference>
<organism evidence="19 20">
    <name type="scientific">Wickerhamomyces mucosus</name>
    <dbReference type="NCBI Taxonomy" id="1378264"/>
    <lineage>
        <taxon>Eukaryota</taxon>
        <taxon>Fungi</taxon>
        <taxon>Dikarya</taxon>
        <taxon>Ascomycota</taxon>
        <taxon>Saccharomycotina</taxon>
        <taxon>Saccharomycetes</taxon>
        <taxon>Phaffomycetales</taxon>
        <taxon>Wickerhamomycetaceae</taxon>
        <taxon>Wickerhamomyces</taxon>
    </lineage>
</organism>
<dbReference type="InterPro" id="IPR018303">
    <property type="entry name" value="ATPase_P-typ_P_site"/>
</dbReference>
<evidence type="ECO:0000256" key="15">
    <source>
        <dbReference type="ARBA" id="ARBA00048694"/>
    </source>
</evidence>
<dbReference type="Pfam" id="PF00690">
    <property type="entry name" value="Cation_ATPase_N"/>
    <property type="match status" value="1"/>
</dbReference>
<dbReference type="InterPro" id="IPR008250">
    <property type="entry name" value="ATPase_P-typ_transduc_dom_A_sf"/>
</dbReference>
<keyword evidence="4 17" id="KW-0109">Calcium transport</keyword>
<keyword evidence="3" id="KW-0926">Vacuole</keyword>
<evidence type="ECO:0000256" key="9">
    <source>
        <dbReference type="ARBA" id="ARBA00022840"/>
    </source>
</evidence>
<dbReference type="FunFam" id="2.70.150.10:FF:000028">
    <property type="entry name" value="Calcium-transporting ATPase"/>
    <property type="match status" value="1"/>
</dbReference>
<dbReference type="InterPro" id="IPR044492">
    <property type="entry name" value="P_typ_ATPase_HD_dom"/>
</dbReference>
<dbReference type="GO" id="GO:0006874">
    <property type="term" value="P:intracellular calcium ion homeostasis"/>
    <property type="evidence" value="ECO:0007669"/>
    <property type="project" value="UniProtKB-ARBA"/>
</dbReference>
<evidence type="ECO:0000256" key="4">
    <source>
        <dbReference type="ARBA" id="ARBA00022568"/>
    </source>
</evidence>
<dbReference type="InterPro" id="IPR006408">
    <property type="entry name" value="P-type_ATPase_IIB"/>
</dbReference>
<evidence type="ECO:0000256" key="16">
    <source>
        <dbReference type="ARBA" id="ARBA00059328"/>
    </source>
</evidence>
<feature type="transmembrane region" description="Helical" evidence="17">
    <location>
        <begin position="1020"/>
        <end position="1040"/>
    </location>
</feature>
<dbReference type="InterPro" id="IPR023299">
    <property type="entry name" value="ATPase_P-typ_cyto_dom_N"/>
</dbReference>
<dbReference type="SFLD" id="SFLDS00003">
    <property type="entry name" value="Haloacid_Dehalogenase"/>
    <property type="match status" value="1"/>
</dbReference>
<name>A0A9P8PXM9_9ASCO</name>
<keyword evidence="10" id="KW-0460">Magnesium</keyword>
<dbReference type="Gene3D" id="1.20.1110.10">
    <property type="entry name" value="Calcium-transporting ATPase, transmembrane domain"/>
    <property type="match status" value="1"/>
</dbReference>
<dbReference type="GO" id="GO:0005774">
    <property type="term" value="C:vacuolar membrane"/>
    <property type="evidence" value="ECO:0007669"/>
    <property type="project" value="UniProtKB-SubCell"/>
</dbReference>
<feature type="transmembrane region" description="Helical" evidence="17">
    <location>
        <begin position="1052"/>
        <end position="1074"/>
    </location>
</feature>
<accession>A0A9P8PXM9</accession>
<comment type="function">
    <text evidence="16">This magnesium-dependent enzyme catalyzes the hydrolysis of ATP coupled with the transport of calcium. Transports the calcium to the vacuole and participates in the control of the cytosolic free calcium.</text>
</comment>
<keyword evidence="14 17" id="KW-0472">Membrane</keyword>
<comment type="caution">
    <text evidence="17">Lacks conserved residue(s) required for the propagation of feature annotation.</text>
</comment>
<evidence type="ECO:0000259" key="18">
    <source>
        <dbReference type="SMART" id="SM00831"/>
    </source>
</evidence>
<comment type="similarity">
    <text evidence="17">Belongs to the cation transport ATPase (P-type) (TC 3.A.3) family.</text>
</comment>
<keyword evidence="11" id="KW-1278">Translocase</keyword>
<dbReference type="Gene3D" id="3.40.50.1000">
    <property type="entry name" value="HAD superfamily/HAD-like"/>
    <property type="match status" value="1"/>
</dbReference>
<dbReference type="SUPFAM" id="SSF56784">
    <property type="entry name" value="HAD-like"/>
    <property type="match status" value="1"/>
</dbReference>
<evidence type="ECO:0000256" key="14">
    <source>
        <dbReference type="ARBA" id="ARBA00023136"/>
    </source>
</evidence>
<dbReference type="NCBIfam" id="TIGR01517">
    <property type="entry name" value="ATPase-IIB_Ca"/>
    <property type="match status" value="1"/>
</dbReference>
<dbReference type="InterPro" id="IPR006068">
    <property type="entry name" value="ATPase_P-typ_cation-transptr_C"/>
</dbReference>
<dbReference type="OrthoDB" id="3352408at2759"/>
<evidence type="ECO:0000256" key="12">
    <source>
        <dbReference type="ARBA" id="ARBA00022989"/>
    </source>
</evidence>
<feature type="transmembrane region" description="Helical" evidence="17">
    <location>
        <begin position="366"/>
        <end position="396"/>
    </location>
</feature>
<evidence type="ECO:0000256" key="5">
    <source>
        <dbReference type="ARBA" id="ARBA00022692"/>
    </source>
</evidence>
<dbReference type="SFLD" id="SFLDF00027">
    <property type="entry name" value="p-type_atpase"/>
    <property type="match status" value="1"/>
</dbReference>
<sequence length="1209" mass="133683">MEAGLRNQSLNSYNENDTSTMNLSSFDISIDDLNTFHDPKSLLEFKKIFNDDSNQLFLKLKTDKTNGLNAALPDLQERTSKFGINKLPERKPKSFFRLAWEAMHDKVLILLSVAAIISLALGLYETFGEPPELDPEGHPLPRVAWVEGVAIIVAILVVVVVGAGNDYQKEKQFAKLNSKKSDREVIVLRGGDELLISIYDLLVGDILILQTGDVIPADSVMIQGSCECDESSITGESNSIHKIPIETALKTYNEKFPQLDKDIGSVKGVPDPFLISGSKLMSGVGKALVTSVGEHSIYGRTMLSLAVEPEETPLQARLDALATGITKYGILSALILFIVLFGRFLSNLTPGGLYYPLNPAQKGSKFLNILITAITIVVVAVPEGLPLAVTLALAFATTRMAKDANLVRVLRSCEIMSCATAVCSDKTGTLTENRMKVVNGNLYGLEFDDNNNEDGICSKDLELNKEAELNLLANIALNSTAFENKEGESIENPFQTPKRKNFWKDFIKSSNDFSESKYSPPEPEAFIGSKTETALLGLAKRSLGMDGDLELSKLRNKPDLLNIQEIVQVIPFESSRKWGGIVVKIAENHYRFYIKGAAELLLRKSSSISAKTGTSIDINQITGDSYDTLARKINSYAEASLRTITLAHKDYECSSWPPTNFGSGEADPEQLLGKDVSFPDNNYSGLTIDGIIGIKDPLRHGVKEAVAQCKRAGVTVRMVTGDNLTTAKAISYNCEILTDEDDEESYMEGPIFRKLSEKKRFQIVPNLRVLARSSPEDKRILVETLKKLGEVVAVTGDGTNDAPALKLADVGFSMGISGTEVAREASDIILMSDDFSAIVNAIKWGRCVSTSIKKFIQFQLTVNITACVLTFVSAVSSKTGESVLTAVQLLWVNLIMDTLAALALATDKPDNSILDKKPDGRNARLISISMWKMIIGQSMLQLIITLVLHFVGKKIFFGDIPISSFNESQLNALTFNTFVWLQFFKLWVTRKLDEADGITSIRDRISARNLNFFQHFFRNWYFLVIAGFIAGFQILIMFVGGISFSVKEQSGAMWATAIICGMVSLPWGVVIRIIPDEWVVAIFPTRVFYLIIDVLTLKFLFGRKNKHKDEEFELDDESDDEKIKLLYSNNSIFKKTKAEIEFIHSESAETFNPYHIYQKWRRGSFDSFESVENNHHALSALTMVPTIVGGAVAGWSPVLGDSHRGKKID</sequence>
<evidence type="ECO:0000256" key="8">
    <source>
        <dbReference type="ARBA" id="ARBA00022837"/>
    </source>
</evidence>
<dbReference type="GO" id="GO:0016887">
    <property type="term" value="F:ATP hydrolysis activity"/>
    <property type="evidence" value="ECO:0007669"/>
    <property type="project" value="InterPro"/>
</dbReference>
<feature type="transmembrane region" description="Helical" evidence="17">
    <location>
        <begin position="328"/>
        <end position="346"/>
    </location>
</feature>
<dbReference type="NCBIfam" id="TIGR01494">
    <property type="entry name" value="ATPase_P-type"/>
    <property type="match status" value="3"/>
</dbReference>
<keyword evidence="13 17" id="KW-0406">Ion transport</keyword>
<evidence type="ECO:0000256" key="3">
    <source>
        <dbReference type="ARBA" id="ARBA00022554"/>
    </source>
</evidence>
<keyword evidence="5 17" id="KW-0812">Transmembrane</keyword>
<dbReference type="SUPFAM" id="SSF81660">
    <property type="entry name" value="Metal cation-transporting ATPase, ATP-binding domain N"/>
    <property type="match status" value="1"/>
</dbReference>
<dbReference type="EC" id="7.2.2.10" evidence="17"/>
<reference evidence="19" key="1">
    <citation type="journal article" date="2021" name="Open Biol.">
        <title>Shared evolutionary footprints suggest mitochondrial oxidative damage underlies multiple complex I losses in fungi.</title>
        <authorList>
            <person name="Schikora-Tamarit M.A."/>
            <person name="Marcet-Houben M."/>
            <person name="Nosek J."/>
            <person name="Gabaldon T."/>
        </authorList>
    </citation>
    <scope>NUCLEOTIDE SEQUENCE</scope>
    <source>
        <strain evidence="19">CBS6341</strain>
    </source>
</reference>
<feature type="transmembrane region" description="Helical" evidence="17">
    <location>
        <begin position="925"/>
        <end position="951"/>
    </location>
</feature>
<dbReference type="SMART" id="SM00831">
    <property type="entry name" value="Cation_ATPase_N"/>
    <property type="match status" value="1"/>
</dbReference>
<dbReference type="SUPFAM" id="SSF81665">
    <property type="entry name" value="Calcium ATPase, transmembrane domain M"/>
    <property type="match status" value="1"/>
</dbReference>
<dbReference type="InterPro" id="IPR023298">
    <property type="entry name" value="ATPase_P-typ_TM_dom_sf"/>
</dbReference>